<evidence type="ECO:0000256" key="6">
    <source>
        <dbReference type="HAMAP-Rule" id="MF_00361"/>
    </source>
</evidence>
<dbReference type="GO" id="GO:0005524">
    <property type="term" value="F:ATP binding"/>
    <property type="evidence" value="ECO:0007669"/>
    <property type="project" value="UniProtKB-KW"/>
</dbReference>
<dbReference type="GO" id="GO:0051287">
    <property type="term" value="F:NAD binding"/>
    <property type="evidence" value="ECO:0007669"/>
    <property type="project" value="UniProtKB-ARBA"/>
</dbReference>
<dbReference type="GO" id="GO:0046872">
    <property type="term" value="F:metal ion binding"/>
    <property type="evidence" value="ECO:0007669"/>
    <property type="project" value="UniProtKB-UniRule"/>
</dbReference>
<dbReference type="GO" id="GO:0006741">
    <property type="term" value="P:NADP+ biosynthetic process"/>
    <property type="evidence" value="ECO:0007669"/>
    <property type="project" value="UniProtKB-UniRule"/>
</dbReference>
<keyword evidence="6" id="KW-0963">Cytoplasm</keyword>
<dbReference type="Pfam" id="PF01513">
    <property type="entry name" value="NAD_kinase"/>
    <property type="match status" value="1"/>
</dbReference>
<dbReference type="InterPro" id="IPR002504">
    <property type="entry name" value="NADK"/>
</dbReference>
<dbReference type="Gene3D" id="2.60.200.30">
    <property type="entry name" value="Probable inorganic polyphosphate/atp-NAD kinase, domain 2"/>
    <property type="match status" value="1"/>
</dbReference>
<keyword evidence="1 6" id="KW-0808">Transferase</keyword>
<dbReference type="EC" id="2.7.1.23" evidence="6"/>
<evidence type="ECO:0000256" key="5">
    <source>
        <dbReference type="ARBA" id="ARBA00047925"/>
    </source>
</evidence>
<dbReference type="InterPro" id="IPR017438">
    <property type="entry name" value="ATP-NAD_kinase_N"/>
</dbReference>
<dbReference type="HAMAP" id="MF_00361">
    <property type="entry name" value="NAD_kinase"/>
    <property type="match status" value="1"/>
</dbReference>
<dbReference type="NCBIfam" id="NF002521">
    <property type="entry name" value="PRK01911.1"/>
    <property type="match status" value="1"/>
</dbReference>
<evidence type="ECO:0000313" key="8">
    <source>
        <dbReference type="Proteomes" id="UP000557307"/>
    </source>
</evidence>
<comment type="function">
    <text evidence="6">Involved in the regulation of the intracellular balance of NAD and NADP, and is a key enzyme in the biosynthesis of NADP. Catalyzes specifically the phosphorylation on 2'-hydroxyl of the adenosine moiety of NAD to yield NADP.</text>
</comment>
<feature type="binding site" evidence="6">
    <location>
        <begin position="187"/>
        <end position="192"/>
    </location>
    <ligand>
        <name>NAD(+)</name>
        <dbReference type="ChEBI" id="CHEBI:57540"/>
    </ligand>
</feature>
<dbReference type="GO" id="GO:0003951">
    <property type="term" value="F:NAD+ kinase activity"/>
    <property type="evidence" value="ECO:0007669"/>
    <property type="project" value="UniProtKB-UniRule"/>
</dbReference>
<keyword evidence="4 6" id="KW-0520">NAD</keyword>
<organism evidence="7 8">
    <name type="scientific">Rhabdobacter roseus</name>
    <dbReference type="NCBI Taxonomy" id="1655419"/>
    <lineage>
        <taxon>Bacteria</taxon>
        <taxon>Pseudomonadati</taxon>
        <taxon>Bacteroidota</taxon>
        <taxon>Cytophagia</taxon>
        <taxon>Cytophagales</taxon>
        <taxon>Cytophagaceae</taxon>
        <taxon>Rhabdobacter</taxon>
    </lineage>
</organism>
<sequence>MKIALHGRNFNAAARPFIQAMFDELARRRIEVQLSAPFRQFLDQSDVQHHTSLVYDAPADLFDARLIVSMGGDGTLLETVSLVGARQIPAIGINVGRLGFLATVPPERIPDMIRALEAGKYRIDERSMLTLESDTDLFDGLNFGLNDFAITKTDTSSMITVHAYLNGQFLNSYWADGLIISTPTGSTGYSLSCGGPVLVPHSQNFILTPVSPHNLNVRPLVVEDTSVLSFEVKSRSNSFLLSLDSRSRVVDESTRITIRKAPFVARLIKMLDDDFFNTLRSKLSWGLDMRN</sequence>
<accession>A0A840TGZ1</accession>
<dbReference type="RefSeq" id="WP_184170743.1">
    <property type="nucleotide sequence ID" value="NZ_JACHGF010000001.1"/>
</dbReference>
<dbReference type="SUPFAM" id="SSF111331">
    <property type="entry name" value="NAD kinase/diacylglycerol kinase-like"/>
    <property type="match status" value="1"/>
</dbReference>
<dbReference type="PANTHER" id="PTHR20275:SF0">
    <property type="entry name" value="NAD KINASE"/>
    <property type="match status" value="1"/>
</dbReference>
<name>A0A840TGZ1_9BACT</name>
<proteinExistence type="inferred from homology"/>
<keyword evidence="6" id="KW-0067">ATP-binding</keyword>
<dbReference type="PANTHER" id="PTHR20275">
    <property type="entry name" value="NAD KINASE"/>
    <property type="match status" value="1"/>
</dbReference>
<protein>
    <recommendedName>
        <fullName evidence="6">NAD kinase</fullName>
        <ecNumber evidence="6">2.7.1.23</ecNumber>
    </recommendedName>
    <alternativeName>
        <fullName evidence="6">ATP-dependent NAD kinase</fullName>
    </alternativeName>
</protein>
<evidence type="ECO:0000256" key="2">
    <source>
        <dbReference type="ARBA" id="ARBA00022777"/>
    </source>
</evidence>
<dbReference type="GO" id="GO:0005737">
    <property type="term" value="C:cytoplasm"/>
    <property type="evidence" value="ECO:0007669"/>
    <property type="project" value="UniProtKB-SubCell"/>
</dbReference>
<evidence type="ECO:0000256" key="3">
    <source>
        <dbReference type="ARBA" id="ARBA00022857"/>
    </source>
</evidence>
<gene>
    <name evidence="6" type="primary">nadK</name>
    <name evidence="7" type="ORF">HNQ92_000622</name>
</gene>
<feature type="binding site" evidence="6">
    <location>
        <begin position="146"/>
        <end position="147"/>
    </location>
    <ligand>
        <name>NAD(+)</name>
        <dbReference type="ChEBI" id="CHEBI:57540"/>
    </ligand>
</feature>
<comment type="catalytic activity">
    <reaction evidence="5 6">
        <text>NAD(+) + ATP = ADP + NADP(+) + H(+)</text>
        <dbReference type="Rhea" id="RHEA:18629"/>
        <dbReference type="ChEBI" id="CHEBI:15378"/>
        <dbReference type="ChEBI" id="CHEBI:30616"/>
        <dbReference type="ChEBI" id="CHEBI:57540"/>
        <dbReference type="ChEBI" id="CHEBI:58349"/>
        <dbReference type="ChEBI" id="CHEBI:456216"/>
        <dbReference type="EC" id="2.7.1.23"/>
    </reaction>
</comment>
<keyword evidence="2 6" id="KW-0418">Kinase</keyword>
<keyword evidence="3 6" id="KW-0521">NADP</keyword>
<comment type="similarity">
    <text evidence="6">Belongs to the NAD kinase family.</text>
</comment>
<comment type="caution">
    <text evidence="7">The sequence shown here is derived from an EMBL/GenBank/DDBJ whole genome shotgun (WGS) entry which is preliminary data.</text>
</comment>
<feature type="active site" description="Proton acceptor" evidence="6">
    <location>
        <position position="73"/>
    </location>
</feature>
<dbReference type="InterPro" id="IPR016064">
    <property type="entry name" value="NAD/diacylglycerol_kinase_sf"/>
</dbReference>
<evidence type="ECO:0000256" key="4">
    <source>
        <dbReference type="ARBA" id="ARBA00023027"/>
    </source>
</evidence>
<reference evidence="7 8" key="1">
    <citation type="submission" date="2020-08" db="EMBL/GenBank/DDBJ databases">
        <title>Genomic Encyclopedia of Type Strains, Phase IV (KMG-IV): sequencing the most valuable type-strain genomes for metagenomic binning, comparative biology and taxonomic classification.</title>
        <authorList>
            <person name="Goeker M."/>
        </authorList>
    </citation>
    <scope>NUCLEOTIDE SEQUENCE [LARGE SCALE GENOMIC DNA]</scope>
    <source>
        <strain evidence="7 8">DSM 105074</strain>
    </source>
</reference>
<dbReference type="EMBL" id="JACHGF010000001">
    <property type="protein sequence ID" value="MBB5282501.1"/>
    <property type="molecule type" value="Genomic_DNA"/>
</dbReference>
<dbReference type="Gene3D" id="3.40.50.10330">
    <property type="entry name" value="Probable inorganic polyphosphate/atp-NAD kinase, domain 1"/>
    <property type="match status" value="1"/>
</dbReference>
<evidence type="ECO:0000256" key="1">
    <source>
        <dbReference type="ARBA" id="ARBA00022679"/>
    </source>
</evidence>
<comment type="caution">
    <text evidence="6">Lacks conserved residue(s) required for the propagation of feature annotation.</text>
</comment>
<dbReference type="Proteomes" id="UP000557307">
    <property type="component" value="Unassembled WGS sequence"/>
</dbReference>
<feature type="binding site" evidence="6">
    <location>
        <position position="176"/>
    </location>
    <ligand>
        <name>NAD(+)</name>
        <dbReference type="ChEBI" id="CHEBI:57540"/>
    </ligand>
</feature>
<keyword evidence="6" id="KW-0547">Nucleotide-binding</keyword>
<evidence type="ECO:0000313" key="7">
    <source>
        <dbReference type="EMBL" id="MBB5282501.1"/>
    </source>
</evidence>
<comment type="subcellular location">
    <subcellularLocation>
        <location evidence="6">Cytoplasm</location>
    </subcellularLocation>
</comment>
<dbReference type="Pfam" id="PF20143">
    <property type="entry name" value="NAD_kinase_C"/>
    <property type="match status" value="1"/>
</dbReference>
<keyword evidence="8" id="KW-1185">Reference proteome</keyword>
<feature type="binding site" evidence="6">
    <location>
        <begin position="73"/>
        <end position="74"/>
    </location>
    <ligand>
        <name>NAD(+)</name>
        <dbReference type="ChEBI" id="CHEBI:57540"/>
    </ligand>
</feature>
<comment type="cofactor">
    <cofactor evidence="6">
        <name>a divalent metal cation</name>
        <dbReference type="ChEBI" id="CHEBI:60240"/>
    </cofactor>
</comment>
<dbReference type="GO" id="GO:0019674">
    <property type="term" value="P:NAD+ metabolic process"/>
    <property type="evidence" value="ECO:0007669"/>
    <property type="project" value="InterPro"/>
</dbReference>
<dbReference type="InterPro" id="IPR017437">
    <property type="entry name" value="ATP-NAD_kinase_PpnK-typ_C"/>
</dbReference>
<dbReference type="AlphaFoldDB" id="A0A840TGZ1"/>